<feature type="domain" description="Thiamin pyrophosphokinase thiamin-binding" evidence="7">
    <location>
        <begin position="136"/>
        <end position="188"/>
    </location>
</feature>
<dbReference type="InterPro" id="IPR006282">
    <property type="entry name" value="Thi_PPkinase"/>
</dbReference>
<keyword evidence="4" id="KW-0067">ATP-binding</keyword>
<keyword evidence="3" id="KW-0418">Kinase</keyword>
<dbReference type="EMBL" id="DVNE01000031">
    <property type="protein sequence ID" value="HIU61654.1"/>
    <property type="molecule type" value="Genomic_DNA"/>
</dbReference>
<dbReference type="PANTHER" id="PTHR41299:SF1">
    <property type="entry name" value="THIAMINE PYROPHOSPHOKINASE"/>
    <property type="match status" value="1"/>
</dbReference>
<dbReference type="Pfam" id="PF04263">
    <property type="entry name" value="TPK_catalytic"/>
    <property type="match status" value="1"/>
</dbReference>
<protein>
    <recommendedName>
        <fullName evidence="5">Thiamine diphosphokinase</fullName>
        <ecNumber evidence="5">2.7.6.2</ecNumber>
    </recommendedName>
</protein>
<dbReference type="InterPro" id="IPR007373">
    <property type="entry name" value="Thiamin_PyroPKinase_B1-bd"/>
</dbReference>
<dbReference type="InterPro" id="IPR036371">
    <property type="entry name" value="TPK_B1-bd_sf"/>
</dbReference>
<dbReference type="GO" id="GO:0030975">
    <property type="term" value="F:thiamine binding"/>
    <property type="evidence" value="ECO:0007669"/>
    <property type="project" value="InterPro"/>
</dbReference>
<dbReference type="PANTHER" id="PTHR41299">
    <property type="entry name" value="THIAMINE PYROPHOSPHOKINASE"/>
    <property type="match status" value="1"/>
</dbReference>
<gene>
    <name evidence="8" type="ORF">IAB69_03295</name>
</gene>
<dbReference type="Pfam" id="PF04265">
    <property type="entry name" value="TPK_B1_binding"/>
    <property type="match status" value="1"/>
</dbReference>
<dbReference type="NCBIfam" id="TIGR01378">
    <property type="entry name" value="thi_PPkinase"/>
    <property type="match status" value="1"/>
</dbReference>
<dbReference type="GO" id="GO:0004788">
    <property type="term" value="F:thiamine diphosphokinase activity"/>
    <property type="evidence" value="ECO:0007669"/>
    <property type="project" value="UniProtKB-UniRule"/>
</dbReference>
<organism evidence="8 9">
    <name type="scientific">Candidatus Coproplasma excrementigallinarum</name>
    <dbReference type="NCBI Taxonomy" id="2840747"/>
    <lineage>
        <taxon>Bacteria</taxon>
        <taxon>Bacillati</taxon>
        <taxon>Bacillota</taxon>
        <taxon>Clostridia</taxon>
        <taxon>Eubacteriales</taxon>
        <taxon>Candidatus Coproplasma</taxon>
    </lineage>
</organism>
<keyword evidence="1 8" id="KW-0808">Transferase</keyword>
<dbReference type="GO" id="GO:0005524">
    <property type="term" value="F:ATP binding"/>
    <property type="evidence" value="ECO:0007669"/>
    <property type="project" value="UniProtKB-KW"/>
</dbReference>
<evidence type="ECO:0000256" key="4">
    <source>
        <dbReference type="ARBA" id="ARBA00022840"/>
    </source>
</evidence>
<dbReference type="AlphaFoldDB" id="A0A9D1SIG2"/>
<comment type="caution">
    <text evidence="8">The sequence shown here is derived from an EMBL/GenBank/DDBJ whole genome shotgun (WGS) entry which is preliminary data.</text>
</comment>
<dbReference type="InterPro" id="IPR007371">
    <property type="entry name" value="TPK_catalytic"/>
</dbReference>
<evidence type="ECO:0000313" key="8">
    <source>
        <dbReference type="EMBL" id="HIU61654.1"/>
    </source>
</evidence>
<dbReference type="EC" id="2.7.6.2" evidence="5"/>
<dbReference type="InterPro" id="IPR053149">
    <property type="entry name" value="TPK"/>
</dbReference>
<dbReference type="InterPro" id="IPR036759">
    <property type="entry name" value="TPK_catalytic_sf"/>
</dbReference>
<evidence type="ECO:0000313" key="9">
    <source>
        <dbReference type="Proteomes" id="UP000824110"/>
    </source>
</evidence>
<keyword evidence="2" id="KW-0547">Nucleotide-binding</keyword>
<reference evidence="8" key="1">
    <citation type="submission" date="2020-10" db="EMBL/GenBank/DDBJ databases">
        <authorList>
            <person name="Gilroy R."/>
        </authorList>
    </citation>
    <scope>NUCLEOTIDE SEQUENCE</scope>
    <source>
        <strain evidence="8">CHK195-12923</strain>
    </source>
</reference>
<evidence type="ECO:0000259" key="6">
    <source>
        <dbReference type="Pfam" id="PF04263"/>
    </source>
</evidence>
<evidence type="ECO:0000256" key="2">
    <source>
        <dbReference type="ARBA" id="ARBA00022741"/>
    </source>
</evidence>
<accession>A0A9D1SIG2</accession>
<evidence type="ECO:0000256" key="1">
    <source>
        <dbReference type="ARBA" id="ARBA00022679"/>
    </source>
</evidence>
<name>A0A9D1SIG2_9FIRM</name>
<dbReference type="SUPFAM" id="SSF63999">
    <property type="entry name" value="Thiamin pyrophosphokinase, catalytic domain"/>
    <property type="match status" value="1"/>
</dbReference>
<evidence type="ECO:0000256" key="5">
    <source>
        <dbReference type="NCBIfam" id="TIGR01378"/>
    </source>
</evidence>
<sequence length="202" mass="22210">MKGILLLNGEPYPEKINADGAPVYCCDGAYAWAKDKVKITKNIGDFDSLDGLPYPPPEEIYPSEKDFTDGEIALRKMLGEGIDEIDVYGAFGGREDHFLGNIQLLFYALCRGAHMRLISPKTIIFAVRGRVELGAYAGKTISVFPFSAPLHIIDSRGLKYSYPQKICYGECRGVSNIVEDADAFVQFAENDAALIFINLGSV</sequence>
<dbReference type="GO" id="GO:0016301">
    <property type="term" value="F:kinase activity"/>
    <property type="evidence" value="ECO:0007669"/>
    <property type="project" value="UniProtKB-KW"/>
</dbReference>
<feature type="domain" description="Thiamin pyrophosphokinase catalytic" evidence="6">
    <location>
        <begin position="23"/>
        <end position="109"/>
    </location>
</feature>
<dbReference type="GO" id="GO:0006772">
    <property type="term" value="P:thiamine metabolic process"/>
    <property type="evidence" value="ECO:0007669"/>
    <property type="project" value="UniProtKB-UniRule"/>
</dbReference>
<dbReference type="Proteomes" id="UP000824110">
    <property type="component" value="Unassembled WGS sequence"/>
</dbReference>
<dbReference type="Gene3D" id="3.40.50.10240">
    <property type="entry name" value="Thiamin pyrophosphokinase, catalytic domain"/>
    <property type="match status" value="1"/>
</dbReference>
<evidence type="ECO:0000259" key="7">
    <source>
        <dbReference type="Pfam" id="PF04265"/>
    </source>
</evidence>
<reference evidence="8" key="2">
    <citation type="journal article" date="2021" name="PeerJ">
        <title>Extensive microbial diversity within the chicken gut microbiome revealed by metagenomics and culture.</title>
        <authorList>
            <person name="Gilroy R."/>
            <person name="Ravi A."/>
            <person name="Getino M."/>
            <person name="Pursley I."/>
            <person name="Horton D.L."/>
            <person name="Alikhan N.F."/>
            <person name="Baker D."/>
            <person name="Gharbi K."/>
            <person name="Hall N."/>
            <person name="Watson M."/>
            <person name="Adriaenssens E.M."/>
            <person name="Foster-Nyarko E."/>
            <person name="Jarju S."/>
            <person name="Secka A."/>
            <person name="Antonio M."/>
            <person name="Oren A."/>
            <person name="Chaudhuri R.R."/>
            <person name="La Ragione R."/>
            <person name="Hildebrand F."/>
            <person name="Pallen M.J."/>
        </authorList>
    </citation>
    <scope>NUCLEOTIDE SEQUENCE</scope>
    <source>
        <strain evidence="8">CHK195-12923</strain>
    </source>
</reference>
<evidence type="ECO:0000256" key="3">
    <source>
        <dbReference type="ARBA" id="ARBA00022777"/>
    </source>
</evidence>
<proteinExistence type="predicted"/>
<dbReference type="CDD" id="cd07995">
    <property type="entry name" value="TPK"/>
    <property type="match status" value="1"/>
</dbReference>
<dbReference type="SUPFAM" id="SSF63862">
    <property type="entry name" value="Thiamin pyrophosphokinase, substrate-binding domain"/>
    <property type="match status" value="1"/>
</dbReference>
<dbReference type="GO" id="GO:0009229">
    <property type="term" value="P:thiamine diphosphate biosynthetic process"/>
    <property type="evidence" value="ECO:0007669"/>
    <property type="project" value="InterPro"/>
</dbReference>